<evidence type="ECO:0000256" key="1">
    <source>
        <dbReference type="SAM" id="MobiDB-lite"/>
    </source>
</evidence>
<dbReference type="EMBL" id="JAPDOG010000021">
    <property type="protein sequence ID" value="MCW3783580.1"/>
    <property type="molecule type" value="Genomic_DNA"/>
</dbReference>
<organism evidence="2 3">
    <name type="scientific">Defluviimonas salinarum</name>
    <dbReference type="NCBI Taxonomy" id="2992147"/>
    <lineage>
        <taxon>Bacteria</taxon>
        <taxon>Pseudomonadati</taxon>
        <taxon>Pseudomonadota</taxon>
        <taxon>Alphaproteobacteria</taxon>
        <taxon>Rhodobacterales</taxon>
        <taxon>Paracoccaceae</taxon>
        <taxon>Albidovulum</taxon>
    </lineage>
</organism>
<gene>
    <name evidence="2" type="ORF">OM960_18735</name>
</gene>
<dbReference type="Proteomes" id="UP001207582">
    <property type="component" value="Unassembled WGS sequence"/>
</dbReference>
<name>A0ABT3J826_9RHOB</name>
<proteinExistence type="predicted"/>
<protein>
    <submittedName>
        <fullName evidence="2">Uncharacterized protein</fullName>
    </submittedName>
</protein>
<evidence type="ECO:0000313" key="2">
    <source>
        <dbReference type="EMBL" id="MCW3783580.1"/>
    </source>
</evidence>
<keyword evidence="3" id="KW-1185">Reference proteome</keyword>
<reference evidence="2 3" key="1">
    <citation type="submission" date="2022-10" db="EMBL/GenBank/DDBJ databases">
        <title>Defluviimonas sp. CAU 1641 isolated from mud.</title>
        <authorList>
            <person name="Kim W."/>
        </authorList>
    </citation>
    <scope>NUCLEOTIDE SEQUENCE [LARGE SCALE GENOMIC DNA]</scope>
    <source>
        <strain evidence="2 3">CAU 1641</strain>
    </source>
</reference>
<sequence length="66" mass="7474">MTDTLHQARTETVLMSEGPGSWDPPEAPLDMPRQDLERGSGRFWFARLFRALQPGQHDRGSANFGF</sequence>
<evidence type="ECO:0000313" key="3">
    <source>
        <dbReference type="Proteomes" id="UP001207582"/>
    </source>
</evidence>
<comment type="caution">
    <text evidence="2">The sequence shown here is derived from an EMBL/GenBank/DDBJ whole genome shotgun (WGS) entry which is preliminary data.</text>
</comment>
<feature type="region of interest" description="Disordered" evidence="1">
    <location>
        <begin position="1"/>
        <end position="35"/>
    </location>
</feature>
<accession>A0ABT3J826</accession>